<reference evidence="3" key="1">
    <citation type="submission" date="2016-11" db="UniProtKB">
        <authorList>
            <consortium name="WormBaseParasite"/>
        </authorList>
    </citation>
    <scope>IDENTIFICATION</scope>
</reference>
<dbReference type="WBParaSite" id="Csp11.Scaffold629.g8147.t1">
    <property type="protein sequence ID" value="Csp11.Scaffold629.g8147.t1"/>
    <property type="gene ID" value="Csp11.Scaffold629.g8147"/>
</dbReference>
<evidence type="ECO:0000256" key="1">
    <source>
        <dbReference type="SAM" id="SignalP"/>
    </source>
</evidence>
<name>A0A1I7UD65_9PELO</name>
<dbReference type="AlphaFoldDB" id="A0A1I7UD65"/>
<organism evidence="2 3">
    <name type="scientific">Caenorhabditis tropicalis</name>
    <dbReference type="NCBI Taxonomy" id="1561998"/>
    <lineage>
        <taxon>Eukaryota</taxon>
        <taxon>Metazoa</taxon>
        <taxon>Ecdysozoa</taxon>
        <taxon>Nematoda</taxon>
        <taxon>Chromadorea</taxon>
        <taxon>Rhabditida</taxon>
        <taxon>Rhabditina</taxon>
        <taxon>Rhabditomorpha</taxon>
        <taxon>Rhabditoidea</taxon>
        <taxon>Rhabditidae</taxon>
        <taxon>Peloderinae</taxon>
        <taxon>Caenorhabditis</taxon>
    </lineage>
</organism>
<feature type="signal peptide" evidence="1">
    <location>
        <begin position="1"/>
        <end position="20"/>
    </location>
</feature>
<keyword evidence="2" id="KW-1185">Reference proteome</keyword>
<sequence length="85" mass="9884">MKLLLSAILILAILCRAALARPQYKDIDYKLFGENDDGVAIDAVYEMITEKPPDGKHHHHTHHKKMAKSNRLERLRRYLDGYDQL</sequence>
<feature type="chain" id="PRO_5009308786" evidence="1">
    <location>
        <begin position="21"/>
        <end position="85"/>
    </location>
</feature>
<proteinExistence type="predicted"/>
<evidence type="ECO:0000313" key="2">
    <source>
        <dbReference type="Proteomes" id="UP000095282"/>
    </source>
</evidence>
<keyword evidence="1" id="KW-0732">Signal</keyword>
<accession>A0A1I7UD65</accession>
<evidence type="ECO:0000313" key="3">
    <source>
        <dbReference type="WBParaSite" id="Csp11.Scaffold629.g8147.t1"/>
    </source>
</evidence>
<dbReference type="eggNOG" id="ENOG502TIXQ">
    <property type="taxonomic scope" value="Eukaryota"/>
</dbReference>
<protein>
    <submittedName>
        <fullName evidence="3">Secreted protein</fullName>
    </submittedName>
</protein>
<dbReference type="Proteomes" id="UP000095282">
    <property type="component" value="Unplaced"/>
</dbReference>